<sequence>MSVNITSIKIASNGVWQGDNPLHFAFPLLILQSVLILLLSRLLALLLKPLRQPKVIAEIVVSSSPMLCFSNFFDFVNGFF</sequence>
<dbReference type="GO" id="GO:0006813">
    <property type="term" value="P:potassium ion transport"/>
    <property type="evidence" value="ECO:0007669"/>
    <property type="project" value="UniProtKB-KW"/>
</dbReference>
<feature type="non-terminal residue" evidence="6">
    <location>
        <position position="1"/>
    </location>
</feature>
<organism evidence="6 7">
    <name type="scientific">Cucurbita argyrosperma subsp. sororia</name>
    <dbReference type="NCBI Taxonomy" id="37648"/>
    <lineage>
        <taxon>Eukaryota</taxon>
        <taxon>Viridiplantae</taxon>
        <taxon>Streptophyta</taxon>
        <taxon>Embryophyta</taxon>
        <taxon>Tracheophyta</taxon>
        <taxon>Spermatophyta</taxon>
        <taxon>Magnoliopsida</taxon>
        <taxon>eudicotyledons</taxon>
        <taxon>Gunneridae</taxon>
        <taxon>Pentapetalae</taxon>
        <taxon>rosids</taxon>
        <taxon>fabids</taxon>
        <taxon>Cucurbitales</taxon>
        <taxon>Cucurbitaceae</taxon>
        <taxon>Cucurbiteae</taxon>
        <taxon>Cucurbita</taxon>
    </lineage>
</organism>
<dbReference type="GO" id="GO:0012505">
    <property type="term" value="C:endomembrane system"/>
    <property type="evidence" value="ECO:0007669"/>
    <property type="project" value="TreeGrafter"/>
</dbReference>
<dbReference type="GO" id="GO:0006885">
    <property type="term" value="P:regulation of pH"/>
    <property type="evidence" value="ECO:0007669"/>
    <property type="project" value="TreeGrafter"/>
</dbReference>
<reference evidence="6 7" key="1">
    <citation type="journal article" date="2021" name="Hortic Res">
        <title>The domestication of Cucurbita argyrosperma as revealed by the genome of its wild relative.</title>
        <authorList>
            <person name="Barrera-Redondo J."/>
            <person name="Sanchez-de la Vega G."/>
            <person name="Aguirre-Liguori J.A."/>
            <person name="Castellanos-Morales G."/>
            <person name="Gutierrez-Guerrero Y.T."/>
            <person name="Aguirre-Dugua X."/>
            <person name="Aguirre-Planter E."/>
            <person name="Tenaillon M.I."/>
            <person name="Lira-Saade R."/>
            <person name="Eguiarte L.E."/>
        </authorList>
    </citation>
    <scope>NUCLEOTIDE SEQUENCE [LARGE SCALE GENOMIC DNA]</scope>
    <source>
        <strain evidence="6">JBR-2021</strain>
    </source>
</reference>
<dbReference type="PANTHER" id="PTHR32468:SF0">
    <property type="entry name" value="K(+)_H(+) ANTIPORTER 1"/>
    <property type="match status" value="1"/>
</dbReference>
<feature type="transmembrane region" description="Helical" evidence="5">
    <location>
        <begin position="24"/>
        <end position="43"/>
    </location>
</feature>
<evidence type="ECO:0000313" key="7">
    <source>
        <dbReference type="Proteomes" id="UP000685013"/>
    </source>
</evidence>
<keyword evidence="5" id="KW-0472">Membrane</keyword>
<accession>A0AAV6NZE4</accession>
<dbReference type="AlphaFoldDB" id="A0AAV6NZE4"/>
<proteinExistence type="predicted"/>
<dbReference type="Proteomes" id="UP000685013">
    <property type="component" value="Chromosome 3"/>
</dbReference>
<evidence type="ECO:0000313" key="6">
    <source>
        <dbReference type="EMBL" id="KAG6603666.1"/>
    </source>
</evidence>
<protein>
    <submittedName>
        <fullName evidence="6">Cation/H(+) antiporter 20</fullName>
    </submittedName>
</protein>
<dbReference type="PANTHER" id="PTHR32468">
    <property type="entry name" value="CATION/H + ANTIPORTER"/>
    <property type="match status" value="1"/>
</dbReference>
<keyword evidence="2" id="KW-0633">Potassium transport</keyword>
<keyword evidence="5" id="KW-0812">Transmembrane</keyword>
<evidence type="ECO:0000256" key="4">
    <source>
        <dbReference type="ARBA" id="ARBA00023065"/>
    </source>
</evidence>
<evidence type="ECO:0000256" key="2">
    <source>
        <dbReference type="ARBA" id="ARBA00022538"/>
    </source>
</evidence>
<comment type="caution">
    <text evidence="6">The sequence shown here is derived from an EMBL/GenBank/DDBJ whole genome shotgun (WGS) entry which is preliminary data.</text>
</comment>
<evidence type="ECO:0000256" key="5">
    <source>
        <dbReference type="SAM" id="Phobius"/>
    </source>
</evidence>
<keyword evidence="7" id="KW-1185">Reference proteome</keyword>
<keyword evidence="3" id="KW-0630">Potassium</keyword>
<gene>
    <name evidence="6" type="primary">CHX20</name>
    <name evidence="6" type="ORF">SDJN03_04275</name>
</gene>
<evidence type="ECO:0000256" key="3">
    <source>
        <dbReference type="ARBA" id="ARBA00022958"/>
    </source>
</evidence>
<keyword evidence="4" id="KW-0406">Ion transport</keyword>
<keyword evidence="5" id="KW-1133">Transmembrane helix</keyword>
<dbReference type="GO" id="GO:0098662">
    <property type="term" value="P:inorganic cation transmembrane transport"/>
    <property type="evidence" value="ECO:0007669"/>
    <property type="project" value="TreeGrafter"/>
</dbReference>
<dbReference type="InterPro" id="IPR050794">
    <property type="entry name" value="CPA2_transporter"/>
</dbReference>
<keyword evidence="1" id="KW-0813">Transport</keyword>
<dbReference type="EMBL" id="JAGKQH010000003">
    <property type="protein sequence ID" value="KAG6603666.1"/>
    <property type="molecule type" value="Genomic_DNA"/>
</dbReference>
<evidence type="ECO:0000256" key="1">
    <source>
        <dbReference type="ARBA" id="ARBA00022448"/>
    </source>
</evidence>
<name>A0AAV6NZE4_9ROSI</name>